<dbReference type="EMBL" id="HBUF01013581">
    <property type="protein sequence ID" value="CAG6608915.1"/>
    <property type="molecule type" value="Transcribed_RNA"/>
</dbReference>
<reference evidence="2" key="1">
    <citation type="submission" date="2021-05" db="EMBL/GenBank/DDBJ databases">
        <authorList>
            <person name="Alioto T."/>
            <person name="Alioto T."/>
            <person name="Gomez Garrido J."/>
        </authorList>
    </citation>
    <scope>NUCLEOTIDE SEQUENCE</scope>
</reference>
<accession>A0A8D8LDP3</accession>
<feature type="signal peptide" evidence="1">
    <location>
        <begin position="1"/>
        <end position="22"/>
    </location>
</feature>
<sequence>MRLTTVVLFCIVLSVTISISTGMAVKEPNDENSSMGDKKWEYPKSCCSHLTKCPFKGWVKRVGRVFTPHFWKRHYHKIVHGKDIGACDPNDCRCATLDDQHNCEQLGHQCPCTQPKASKK</sequence>
<evidence type="ECO:0000313" key="2">
    <source>
        <dbReference type="EMBL" id="CAG6608915.1"/>
    </source>
</evidence>
<dbReference type="AlphaFoldDB" id="A0A8D8LDP3"/>
<protein>
    <submittedName>
        <fullName evidence="2">Uncharacterized protein</fullName>
    </submittedName>
</protein>
<proteinExistence type="predicted"/>
<name>A0A8D8LDP3_9HEMI</name>
<dbReference type="EMBL" id="HBUF01013578">
    <property type="protein sequence ID" value="CAG6608912.1"/>
    <property type="molecule type" value="Transcribed_RNA"/>
</dbReference>
<feature type="chain" id="PRO_5036428323" evidence="1">
    <location>
        <begin position="23"/>
        <end position="120"/>
    </location>
</feature>
<evidence type="ECO:0000256" key="1">
    <source>
        <dbReference type="SAM" id="SignalP"/>
    </source>
</evidence>
<keyword evidence="1" id="KW-0732">Signal</keyword>
<dbReference type="EMBL" id="HBUF01013580">
    <property type="protein sequence ID" value="CAG6608914.1"/>
    <property type="molecule type" value="Transcribed_RNA"/>
</dbReference>
<dbReference type="EMBL" id="HBUF01013579">
    <property type="protein sequence ID" value="CAG6608913.1"/>
    <property type="molecule type" value="Transcribed_RNA"/>
</dbReference>
<organism evidence="2">
    <name type="scientific">Cacopsylla melanoneura</name>
    <dbReference type="NCBI Taxonomy" id="428564"/>
    <lineage>
        <taxon>Eukaryota</taxon>
        <taxon>Metazoa</taxon>
        <taxon>Ecdysozoa</taxon>
        <taxon>Arthropoda</taxon>
        <taxon>Hexapoda</taxon>
        <taxon>Insecta</taxon>
        <taxon>Pterygota</taxon>
        <taxon>Neoptera</taxon>
        <taxon>Paraneoptera</taxon>
        <taxon>Hemiptera</taxon>
        <taxon>Sternorrhyncha</taxon>
        <taxon>Psylloidea</taxon>
        <taxon>Psyllidae</taxon>
        <taxon>Psyllinae</taxon>
        <taxon>Cacopsylla</taxon>
    </lineage>
</organism>